<sequence>MGSTSTMSPFQTGSSGPASKTTFGQSSGFGSQPPLPPGGMAGAPVGGFGSQPPLPPGGLAGAPPMQSGGFNGASSSGNPFGQKNGGKKKTQQNKNTTFGSTPFGQNGAPPSSTGNSGHTTFGSASSTGGNPKNQSSGFGGGQTAFGGPTSKRGQSSFPQDSNGFGTGSAGVSSKGAAFGSQTSGVKVRKKQITPKSASSGRADNPFTASGTGSGAFSSSSTSHTTFGSSSGGNSNAFTSFGKPSPPGGGAPATTFGSANKRRQSAPKSGFDNSGGFGNSDKMASMEARMSGSKKSFGKGKQNQGFTEQDGNPFGEQIIPRNKFPPGGDAFGAAPKTSPTHEKPGKHRQGRQKKKSPSTSDEETSFVPTLPAVSSSRDENSKAQLSAATNLDGLCADMCSPAERELHIRVDELSVFEKCFPDRPGSERDMIIKRFQRSSADHKLDIAEEIRPPGVLRRTQLYIEQAIMDLDQCGPDPRFQTPRVPEPIELYNFCWDRFRMIRKDFVLQNYRGAGGRVHPIALDIHERIARYHVLSEHELIETPSFVAQQNMEQLGQTLKSLNELYDESNKVGDPAYMSPFEAECRAYFILCTLDNGRGMDVLKYVKDLPRHILESPHMKFAMRVFVARHTGDYFQFFSLLRQATYLQSCLLFRYIPNVRSSALLRMNRAYRSQIYPLEDLVELLCFDDIEHAYSVCQEHQLRISGSPGTGDDSSIIVKFGGDFETDVQLRRNNTPLKIHSSKIYVGMKQGNYLRRDICRGVTEYARDEYPALSKLIQDSEQEEQTRLYPDRPPYEDDYSYFVDYNDGVPAALPADAQAIHANNFSTQQQVASTDQKIHELDAIAQRKREIERKKQVMLERMRELERAKEEKNRHEQAKKVSDEQAAQREEQAKKEALARVQAENEAAESKRQQEALEEQLREQKKQRELEEQRRKAEEAAREAERQRLVALQQAEVMRIKAAEEERLRQEEKRQEELRRKQAEELERQRQQKLAEERARQAREAALEAQRQAQLARERAERKRVRRIEKQRLAVLKLKLHMWKKYVKMSRNGPGPVSIASKLRLDQSHQKAKDSLRWLFRGTNGGSGSSIGMRRSKQLPRSEEAVSPSDEELLSLWSSEDILDVVGGPLRQQNPNEPSIAWKLVIADLLDGASSSFGLWCAVRAGSQDVSKPENDCHRTFQSCNGISQGVAVCTRYLDSKFFRRNTAEAQQNKLAATTVILLPVDISKLGQAGSCRILERRLDGLLSSLNAGCRVTLLALGFASADMASSRASLVHTLESCMERAQSQFATQIAYVDTEILDAGNLLPQKFSQVLKKAAALSLPVRHLKSVGLKELLEGSVKSMMNQFESSLDIQDKICAVFPRVSQDILSSGVMDLTYPPPELQFAVVDPPRGWNSQKRRHEIRTILTALEVTRIAVETSPTDRDQTCDVYFKKVEDFIDRLFLLYPAATAVSTYEVKKRIYCTLLPIHEGLIQDNRTDQVTPQEANTMLPWKKIFEEIYETFFETLNDITIYYPVDWRTFGSNVSRFLDAVHNSTPKQLLTLNQSMKQEPAEVKQRPVQVSMRSVRRSFGEVTTVQKYKAVGEMKRLRVEIEKERAATSQFQRMLRQALNRWND</sequence>
<feature type="compositionally biased region" description="Low complexity" evidence="1">
    <location>
        <begin position="290"/>
        <end position="300"/>
    </location>
</feature>
<accession>A0AAD9LQG8</accession>
<dbReference type="GO" id="GO:0005737">
    <property type="term" value="C:cytoplasm"/>
    <property type="evidence" value="ECO:0007669"/>
    <property type="project" value="TreeGrafter"/>
</dbReference>
<dbReference type="PANTHER" id="PTHR12436">
    <property type="entry name" value="80 KDA MCM3-ASSOCIATED PROTEIN"/>
    <property type="match status" value="1"/>
</dbReference>
<feature type="compositionally biased region" description="Low complexity" evidence="1">
    <location>
        <begin position="206"/>
        <end position="242"/>
    </location>
</feature>
<evidence type="ECO:0000313" key="3">
    <source>
        <dbReference type="EMBL" id="KAK1944616.1"/>
    </source>
</evidence>
<evidence type="ECO:0000259" key="2">
    <source>
        <dbReference type="Pfam" id="PF03399"/>
    </source>
</evidence>
<feature type="compositionally biased region" description="Basic and acidic residues" evidence="1">
    <location>
        <begin position="906"/>
        <end position="932"/>
    </location>
</feature>
<dbReference type="GO" id="GO:0070390">
    <property type="term" value="C:transcription export complex 2"/>
    <property type="evidence" value="ECO:0007669"/>
    <property type="project" value="TreeGrafter"/>
</dbReference>
<proteinExistence type="predicted"/>
<feature type="compositionally biased region" description="Polar residues" evidence="1">
    <location>
        <begin position="98"/>
        <end position="133"/>
    </location>
</feature>
<gene>
    <name evidence="3" type="ORF">P3T76_004528</name>
</gene>
<reference evidence="3" key="1">
    <citation type="submission" date="2023-08" db="EMBL/GenBank/DDBJ databases">
        <title>Reference Genome Resource for the Citrus Pathogen Phytophthora citrophthora.</title>
        <authorList>
            <person name="Moller H."/>
            <person name="Coetzee B."/>
            <person name="Rose L.J."/>
            <person name="Van Niekerk J.M."/>
        </authorList>
    </citation>
    <scope>NUCLEOTIDE SEQUENCE</scope>
    <source>
        <strain evidence="3">STE-U-9442</strain>
    </source>
</reference>
<feature type="compositionally biased region" description="Polar residues" evidence="1">
    <location>
        <begin position="1"/>
        <end position="30"/>
    </location>
</feature>
<feature type="compositionally biased region" description="Gly residues" evidence="1">
    <location>
        <begin position="39"/>
        <end position="49"/>
    </location>
</feature>
<feature type="domain" description="SAC3/GANP/THP3 conserved" evidence="2">
    <location>
        <begin position="397"/>
        <end position="703"/>
    </location>
</feature>
<dbReference type="InterPro" id="IPR005062">
    <property type="entry name" value="SAC3/GANP/THP3_conserved"/>
</dbReference>
<feature type="compositionally biased region" description="Basic residues" evidence="1">
    <location>
        <begin position="343"/>
        <end position="355"/>
    </location>
</feature>
<dbReference type="FunFam" id="1.25.40.990:FF:000009">
    <property type="entry name" value="Dysferlin protein"/>
    <property type="match status" value="1"/>
</dbReference>
<dbReference type="PANTHER" id="PTHR12436:SF3">
    <property type="entry name" value="GERMINAL-CENTER ASSOCIATED NUCLEAR PROTEIN"/>
    <property type="match status" value="1"/>
</dbReference>
<comment type="caution">
    <text evidence="3">The sequence shown here is derived from an EMBL/GenBank/DDBJ whole genome shotgun (WGS) entry which is preliminary data.</text>
</comment>
<dbReference type="Gene3D" id="1.25.40.990">
    <property type="match status" value="1"/>
</dbReference>
<dbReference type="Proteomes" id="UP001259832">
    <property type="component" value="Unassembled WGS sequence"/>
</dbReference>
<dbReference type="Pfam" id="PF03399">
    <property type="entry name" value="SAC3_GANP"/>
    <property type="match status" value="1"/>
</dbReference>
<organism evidence="3 4">
    <name type="scientific">Phytophthora citrophthora</name>
    <dbReference type="NCBI Taxonomy" id="4793"/>
    <lineage>
        <taxon>Eukaryota</taxon>
        <taxon>Sar</taxon>
        <taxon>Stramenopiles</taxon>
        <taxon>Oomycota</taxon>
        <taxon>Peronosporomycetes</taxon>
        <taxon>Peronosporales</taxon>
        <taxon>Peronosporaceae</taxon>
        <taxon>Phytophthora</taxon>
    </lineage>
</organism>
<name>A0AAD9LQG8_9STRA</name>
<dbReference type="InterPro" id="IPR045107">
    <property type="entry name" value="SAC3/GANP/THP3"/>
</dbReference>
<dbReference type="GO" id="GO:0006406">
    <property type="term" value="P:mRNA export from nucleus"/>
    <property type="evidence" value="ECO:0007669"/>
    <property type="project" value="TreeGrafter"/>
</dbReference>
<evidence type="ECO:0000256" key="1">
    <source>
        <dbReference type="SAM" id="MobiDB-lite"/>
    </source>
</evidence>
<feature type="region of interest" description="Disordered" evidence="1">
    <location>
        <begin position="864"/>
        <end position="932"/>
    </location>
</feature>
<dbReference type="EMBL" id="JASMQC010000006">
    <property type="protein sequence ID" value="KAK1944616.1"/>
    <property type="molecule type" value="Genomic_DNA"/>
</dbReference>
<keyword evidence="4" id="KW-1185">Reference proteome</keyword>
<feature type="compositionally biased region" description="Basic and acidic residues" evidence="1">
    <location>
        <begin position="864"/>
        <end position="896"/>
    </location>
</feature>
<evidence type="ECO:0000313" key="4">
    <source>
        <dbReference type="Proteomes" id="UP001259832"/>
    </source>
</evidence>
<feature type="compositionally biased region" description="Polar residues" evidence="1">
    <location>
        <begin position="151"/>
        <end position="163"/>
    </location>
</feature>
<protein>
    <submittedName>
        <fullName evidence="3">Germinal-center associated nuclear protein</fullName>
    </submittedName>
</protein>
<feature type="compositionally biased region" description="Low complexity" evidence="1">
    <location>
        <begin position="61"/>
        <end position="82"/>
    </location>
</feature>
<feature type="region of interest" description="Disordered" evidence="1">
    <location>
        <begin position="1"/>
        <end position="380"/>
    </location>
</feature>